<protein>
    <submittedName>
        <fullName evidence="4">Uncharacterized protein</fullName>
    </submittedName>
</protein>
<dbReference type="GO" id="GO:0006972">
    <property type="term" value="P:hyperosmotic response"/>
    <property type="evidence" value="ECO:0007669"/>
    <property type="project" value="TreeGrafter"/>
</dbReference>
<reference evidence="4" key="2">
    <citation type="journal article" date="2023" name="IMA Fungus">
        <title>Comparative genomic study of the Penicillium genus elucidates a diverse pangenome and 15 lateral gene transfer events.</title>
        <authorList>
            <person name="Petersen C."/>
            <person name="Sorensen T."/>
            <person name="Nielsen M.R."/>
            <person name="Sondergaard T.E."/>
            <person name="Sorensen J.L."/>
            <person name="Fitzpatrick D.A."/>
            <person name="Frisvad J.C."/>
            <person name="Nielsen K.L."/>
        </authorList>
    </citation>
    <scope>NUCLEOTIDE SEQUENCE</scope>
    <source>
        <strain evidence="4">IBT 16125</strain>
    </source>
</reference>
<sequence length="663" mass="66983">MRANTFSLFAALAFGGFELATAEFDRPRYLPREVKRVVKNGTLSTRSDNPLSAIWQSIEDSLTGQPSITPTPTPTASDVPKQVIVVISSDAEGHVYTLTTSTEYLSASKPPATTSTSTSATTTTTSDSLLGDVSNLLGLGSSSSTSSTTTTNASSTTSKTATSGAATTTSSKDSLLGAVGSDVSNLLGITTTNSSTTATATDSSTATSTTSSQGSLLESLGIVIPSGETTTSATGSSTIPVSVPVVSSTGIPTTTSSGGLLGSVVSDIGGLFPNASSTSPGIGIIPTPATTTAMGPGSSGIPHPSIPLTSSGTSGTVTATSVGIIPSPHLPGSTVISTPPASQETSKAPPSTSETSSTSTTKTTEEPSTTNSNNWIPSSILVLPSSTSSETTSTGTNSNSLTEPTTLPGSITPSNGVSEAPSDSVLLQIGFDGHLPWAFVATTPLSSSQIFEYVPLALKNALPLVASTMWALEPYYSWQTTGYNATLAIFYFPRDKVQSLKDLKLNPNSALYQSSDESVKTLMAMVDPSIPLEFAGNYPTLDGSSSPSSGAGGSSNGGSSNGSGSPDGSNNSSKANASSVGIGVGVVAGAAAYGAGMFWVARRYRKRKQLHRRSSSTAEQMSQASGAGSLFAAGARMSGSQRTGRSGQMISAPVMAENSLGWN</sequence>
<dbReference type="Proteomes" id="UP001213681">
    <property type="component" value="Unassembled WGS sequence"/>
</dbReference>
<reference evidence="4" key="1">
    <citation type="submission" date="2022-12" db="EMBL/GenBank/DDBJ databases">
        <authorList>
            <person name="Petersen C."/>
        </authorList>
    </citation>
    <scope>NUCLEOTIDE SEQUENCE</scope>
    <source>
        <strain evidence="4">IBT 16125</strain>
    </source>
</reference>
<keyword evidence="2" id="KW-0472">Membrane</keyword>
<keyword evidence="2" id="KW-0812">Transmembrane</keyword>
<gene>
    <name evidence="4" type="ORF">N7458_000914</name>
</gene>
<dbReference type="GO" id="GO:0030427">
    <property type="term" value="C:site of polarized growth"/>
    <property type="evidence" value="ECO:0007669"/>
    <property type="project" value="TreeGrafter"/>
</dbReference>
<dbReference type="PANTHER" id="PTHR35778">
    <property type="entry name" value="SIGNALING MUCIN HKR1-RELATED"/>
    <property type="match status" value="1"/>
</dbReference>
<feature type="signal peptide" evidence="3">
    <location>
        <begin position="1"/>
        <end position="22"/>
    </location>
</feature>
<feature type="compositionally biased region" description="Polar residues" evidence="1">
    <location>
        <begin position="334"/>
        <end position="344"/>
    </location>
</feature>
<feature type="region of interest" description="Disordered" evidence="1">
    <location>
        <begin position="290"/>
        <end position="419"/>
    </location>
</feature>
<feature type="compositionally biased region" description="Gly residues" evidence="1">
    <location>
        <begin position="550"/>
        <end position="561"/>
    </location>
</feature>
<dbReference type="RefSeq" id="XP_056772075.1">
    <property type="nucleotide sequence ID" value="XM_056904308.1"/>
</dbReference>
<dbReference type="GO" id="GO:0005034">
    <property type="term" value="F:osmosensor activity"/>
    <property type="evidence" value="ECO:0007669"/>
    <property type="project" value="InterPro"/>
</dbReference>
<accession>A0AAD6CH15</accession>
<organism evidence="4 5">
    <name type="scientific">Penicillium daleae</name>
    <dbReference type="NCBI Taxonomy" id="63821"/>
    <lineage>
        <taxon>Eukaryota</taxon>
        <taxon>Fungi</taxon>
        <taxon>Dikarya</taxon>
        <taxon>Ascomycota</taxon>
        <taxon>Pezizomycotina</taxon>
        <taxon>Eurotiomycetes</taxon>
        <taxon>Eurotiomycetidae</taxon>
        <taxon>Eurotiales</taxon>
        <taxon>Aspergillaceae</taxon>
        <taxon>Penicillium</taxon>
    </lineage>
</organism>
<dbReference type="GO" id="GO:0001402">
    <property type="term" value="P:signal transduction involved in filamentous growth"/>
    <property type="evidence" value="ECO:0007669"/>
    <property type="project" value="TreeGrafter"/>
</dbReference>
<keyword evidence="5" id="KW-1185">Reference proteome</keyword>
<dbReference type="GO" id="GO:0030010">
    <property type="term" value="P:establishment of cell polarity"/>
    <property type="evidence" value="ECO:0007669"/>
    <property type="project" value="TreeGrafter"/>
</dbReference>
<feature type="region of interest" description="Disordered" evidence="1">
    <location>
        <begin position="106"/>
        <end position="173"/>
    </location>
</feature>
<feature type="compositionally biased region" description="Low complexity" evidence="1">
    <location>
        <begin position="290"/>
        <end position="323"/>
    </location>
</feature>
<dbReference type="GO" id="GO:0005886">
    <property type="term" value="C:plasma membrane"/>
    <property type="evidence" value="ECO:0007669"/>
    <property type="project" value="InterPro"/>
</dbReference>
<feature type="compositionally biased region" description="Low complexity" evidence="1">
    <location>
        <begin position="562"/>
        <end position="576"/>
    </location>
</feature>
<dbReference type="InterPro" id="IPR039295">
    <property type="entry name" value="MSB2"/>
</dbReference>
<dbReference type="GeneID" id="81594551"/>
<keyword evidence="2" id="KW-1133">Transmembrane helix</keyword>
<keyword evidence="3" id="KW-0732">Signal</keyword>
<dbReference type="GO" id="GO:0005576">
    <property type="term" value="C:extracellular region"/>
    <property type="evidence" value="ECO:0007669"/>
    <property type="project" value="TreeGrafter"/>
</dbReference>
<comment type="caution">
    <text evidence="4">The sequence shown here is derived from an EMBL/GenBank/DDBJ whole genome shotgun (WGS) entry which is preliminary data.</text>
</comment>
<feature type="region of interest" description="Disordered" evidence="1">
    <location>
        <begin position="541"/>
        <end position="576"/>
    </location>
</feature>
<dbReference type="GO" id="GO:0009986">
    <property type="term" value="C:cell surface"/>
    <property type="evidence" value="ECO:0007669"/>
    <property type="project" value="TreeGrafter"/>
</dbReference>
<evidence type="ECO:0000256" key="3">
    <source>
        <dbReference type="SAM" id="SignalP"/>
    </source>
</evidence>
<proteinExistence type="predicted"/>
<dbReference type="GO" id="GO:0007232">
    <property type="term" value="P:osmosensory signaling pathway via Sho1 osmosensor"/>
    <property type="evidence" value="ECO:0007669"/>
    <property type="project" value="InterPro"/>
</dbReference>
<feature type="compositionally biased region" description="Polar residues" evidence="1">
    <location>
        <begin position="404"/>
        <end position="417"/>
    </location>
</feature>
<feature type="compositionally biased region" description="Low complexity" evidence="1">
    <location>
        <begin position="194"/>
        <end position="212"/>
    </location>
</feature>
<evidence type="ECO:0000256" key="1">
    <source>
        <dbReference type="SAM" id="MobiDB-lite"/>
    </source>
</evidence>
<feature type="compositionally biased region" description="Low complexity" evidence="1">
    <location>
        <begin position="345"/>
        <end position="403"/>
    </location>
</feature>
<evidence type="ECO:0000313" key="4">
    <source>
        <dbReference type="EMBL" id="KAJ5465228.1"/>
    </source>
</evidence>
<feature type="chain" id="PRO_5042182812" evidence="3">
    <location>
        <begin position="23"/>
        <end position="663"/>
    </location>
</feature>
<evidence type="ECO:0000313" key="5">
    <source>
        <dbReference type="Proteomes" id="UP001213681"/>
    </source>
</evidence>
<name>A0AAD6CH15_9EURO</name>
<dbReference type="AlphaFoldDB" id="A0AAD6CH15"/>
<feature type="region of interest" description="Disordered" evidence="1">
    <location>
        <begin position="194"/>
        <end position="214"/>
    </location>
</feature>
<evidence type="ECO:0000256" key="2">
    <source>
        <dbReference type="SAM" id="Phobius"/>
    </source>
</evidence>
<feature type="transmembrane region" description="Helical" evidence="2">
    <location>
        <begin position="580"/>
        <end position="601"/>
    </location>
</feature>
<dbReference type="PANTHER" id="PTHR35778:SF1">
    <property type="entry name" value="SIGNALING MUCIN HKR1-RELATED"/>
    <property type="match status" value="1"/>
</dbReference>
<dbReference type="GO" id="GO:0031505">
    <property type="term" value="P:fungal-type cell wall organization"/>
    <property type="evidence" value="ECO:0007669"/>
    <property type="project" value="TreeGrafter"/>
</dbReference>
<dbReference type="EMBL" id="JAPVEA010000001">
    <property type="protein sequence ID" value="KAJ5465228.1"/>
    <property type="molecule type" value="Genomic_DNA"/>
</dbReference>